<dbReference type="InterPro" id="IPR002937">
    <property type="entry name" value="Amino_oxidase"/>
</dbReference>
<evidence type="ECO:0000313" key="3">
    <source>
        <dbReference type="Proteomes" id="UP000004810"/>
    </source>
</evidence>
<dbReference type="AlphaFoldDB" id="J9AJA1"/>
<dbReference type="SUPFAM" id="SSF51905">
    <property type="entry name" value="FAD/NAD(P)-binding domain"/>
    <property type="match status" value="1"/>
</dbReference>
<proteinExistence type="predicted"/>
<evidence type="ECO:0000313" key="2">
    <source>
        <dbReference type="EMBL" id="EJW74270.1"/>
    </source>
</evidence>
<dbReference type="Pfam" id="PF01593">
    <property type="entry name" value="Amino_oxidase"/>
    <property type="match status" value="1"/>
</dbReference>
<organism evidence="2 3">
    <name type="scientific">Wuchereria bancrofti</name>
    <dbReference type="NCBI Taxonomy" id="6293"/>
    <lineage>
        <taxon>Eukaryota</taxon>
        <taxon>Metazoa</taxon>
        <taxon>Ecdysozoa</taxon>
        <taxon>Nematoda</taxon>
        <taxon>Chromadorea</taxon>
        <taxon>Rhabditida</taxon>
        <taxon>Spirurina</taxon>
        <taxon>Spiruromorpha</taxon>
        <taxon>Filarioidea</taxon>
        <taxon>Onchocercidae</taxon>
        <taxon>Wuchereria</taxon>
    </lineage>
</organism>
<sequence length="98" mass="11151">MRIIVIGAAPTGLGVAYRLYQLQNNNIDIAKNVELIVLEKELSPGGLSRTVMDENGFFWDMGGHVTFDHNLPYYKEAICWAISEWNILTRSCQVLFIF</sequence>
<dbReference type="GO" id="GO:0016491">
    <property type="term" value="F:oxidoreductase activity"/>
    <property type="evidence" value="ECO:0007669"/>
    <property type="project" value="InterPro"/>
</dbReference>
<dbReference type="InterPro" id="IPR036188">
    <property type="entry name" value="FAD/NAD-bd_sf"/>
</dbReference>
<dbReference type="Proteomes" id="UP000004810">
    <property type="component" value="Unassembled WGS sequence"/>
</dbReference>
<protein>
    <recommendedName>
        <fullName evidence="1">Amine oxidase domain-containing protein</fullName>
    </recommendedName>
</protein>
<comment type="caution">
    <text evidence="2">The sequence shown here is derived from an EMBL/GenBank/DDBJ whole genome shotgun (WGS) entry which is preliminary data.</text>
</comment>
<accession>J9AJA1</accession>
<reference evidence="3" key="1">
    <citation type="submission" date="2012-08" db="EMBL/GenBank/DDBJ databases">
        <title>The Genome Sequence of Wuchereria bancrofti.</title>
        <authorList>
            <person name="Nutman T.B."/>
            <person name="Fink D.L."/>
            <person name="Russ C."/>
            <person name="Young S."/>
            <person name="Zeng Q."/>
            <person name="Koehrsen M."/>
            <person name="Alvarado L."/>
            <person name="Berlin A."/>
            <person name="Chapman S.B."/>
            <person name="Chen Z."/>
            <person name="Freedman E."/>
            <person name="Gellesch M."/>
            <person name="Goldberg J."/>
            <person name="Griggs A."/>
            <person name="Gujja S."/>
            <person name="Heilman E.R."/>
            <person name="Heiman D."/>
            <person name="Hepburn T."/>
            <person name="Howarth C."/>
            <person name="Jen D."/>
            <person name="Larson L."/>
            <person name="Lewis B."/>
            <person name="Mehta T."/>
            <person name="Park D."/>
            <person name="Pearson M."/>
            <person name="Roberts A."/>
            <person name="Saif S."/>
            <person name="Shea T."/>
            <person name="Shenoy N."/>
            <person name="Sisk P."/>
            <person name="Stolte C."/>
            <person name="Sykes S."/>
            <person name="Walk T."/>
            <person name="White J."/>
            <person name="Yandava C."/>
            <person name="Haas B."/>
            <person name="Henn M.R."/>
            <person name="Nusbaum C."/>
            <person name="Birren B."/>
        </authorList>
    </citation>
    <scope>NUCLEOTIDE SEQUENCE [LARGE SCALE GENOMIC DNA]</scope>
    <source>
        <strain evidence="3">NA</strain>
    </source>
</reference>
<dbReference type="EMBL" id="ADBV01012553">
    <property type="protein sequence ID" value="EJW74270.1"/>
    <property type="molecule type" value="Genomic_DNA"/>
</dbReference>
<evidence type="ECO:0000259" key="1">
    <source>
        <dbReference type="Pfam" id="PF01593"/>
    </source>
</evidence>
<name>J9AJA1_WUCBA</name>
<feature type="domain" description="Amine oxidase" evidence="1">
    <location>
        <begin position="11"/>
        <end position="73"/>
    </location>
</feature>
<gene>
    <name evidence="2" type="ORF">WUBG_14821</name>
</gene>
<dbReference type="Gene3D" id="3.50.50.60">
    <property type="entry name" value="FAD/NAD(P)-binding domain"/>
    <property type="match status" value="1"/>
</dbReference>